<reference evidence="7 8" key="1">
    <citation type="submission" date="2016-03" db="EMBL/GenBank/DDBJ databases">
        <title>Comparative genomics of Pseudogymnoascus destructans, the fungus causing white-nose syndrome of bats.</title>
        <authorList>
            <person name="Palmer J.M."/>
            <person name="Drees K.P."/>
            <person name="Foster J.T."/>
            <person name="Lindner D.L."/>
        </authorList>
    </citation>
    <scope>NUCLEOTIDE SEQUENCE [LARGE SCALE GENOMIC DNA]</scope>
    <source>
        <strain evidence="7 8">UAMH 10579</strain>
    </source>
</reference>
<keyword evidence="3" id="KW-0274">FAD</keyword>
<accession>A0A1B8GLM7</accession>
<dbReference type="GeneID" id="28837505"/>
<dbReference type="SUPFAM" id="SSF51905">
    <property type="entry name" value="FAD/NAD(P)-binding domain"/>
    <property type="match status" value="1"/>
</dbReference>
<dbReference type="InterPro" id="IPR036188">
    <property type="entry name" value="FAD/NAD-bd_sf"/>
</dbReference>
<keyword evidence="8" id="KW-1185">Reference proteome</keyword>
<evidence type="ECO:0000256" key="3">
    <source>
        <dbReference type="ARBA" id="ARBA00022827"/>
    </source>
</evidence>
<organism evidence="7 8">
    <name type="scientific">Pseudogymnoascus verrucosus</name>
    <dbReference type="NCBI Taxonomy" id="342668"/>
    <lineage>
        <taxon>Eukaryota</taxon>
        <taxon>Fungi</taxon>
        <taxon>Dikarya</taxon>
        <taxon>Ascomycota</taxon>
        <taxon>Pezizomycotina</taxon>
        <taxon>Leotiomycetes</taxon>
        <taxon>Thelebolales</taxon>
        <taxon>Thelebolaceae</taxon>
        <taxon>Pseudogymnoascus</taxon>
    </lineage>
</organism>
<name>A0A1B8GLM7_9PEZI</name>
<dbReference type="GO" id="GO:0004497">
    <property type="term" value="F:monooxygenase activity"/>
    <property type="evidence" value="ECO:0007669"/>
    <property type="project" value="UniProtKB-KW"/>
</dbReference>
<evidence type="ECO:0000256" key="1">
    <source>
        <dbReference type="ARBA" id="ARBA00007992"/>
    </source>
</evidence>
<evidence type="ECO:0000313" key="7">
    <source>
        <dbReference type="EMBL" id="OBT96732.2"/>
    </source>
</evidence>
<keyword evidence="5" id="KW-0503">Monooxygenase</keyword>
<protein>
    <recommendedName>
        <fullName evidence="6">FAD-binding domain-containing protein</fullName>
    </recommendedName>
</protein>
<dbReference type="GO" id="GO:0071949">
    <property type="term" value="F:FAD binding"/>
    <property type="evidence" value="ECO:0007669"/>
    <property type="project" value="InterPro"/>
</dbReference>
<dbReference type="Gene3D" id="3.50.50.60">
    <property type="entry name" value="FAD/NAD(P)-binding domain"/>
    <property type="match status" value="1"/>
</dbReference>
<evidence type="ECO:0000259" key="6">
    <source>
        <dbReference type="Pfam" id="PF01494"/>
    </source>
</evidence>
<proteinExistence type="inferred from homology"/>
<dbReference type="EMBL" id="KV460226">
    <property type="protein sequence ID" value="OBT96732.2"/>
    <property type="molecule type" value="Genomic_DNA"/>
</dbReference>
<dbReference type="InterPro" id="IPR002938">
    <property type="entry name" value="FAD-bd"/>
</dbReference>
<sequence>MPPQRATVIGLGLSGALLALSLNRYSSTIPTIYELRASPSTLGGAINLTPPVSRILDSLGLLAAAKEIAFETKEISIFSLRSGAKLGALPFIDEETGHTSLRIERALLLELLIRALDEAGVQVVFGKRLEGVREVEDGRVAAVFADGGEVESELLFGCDGIHSLVRGAYVEPDRKATYSGLSSAYGFSATPEGLIGKEGFEGTAVASGMRGSVIVSYCGPRKEKVFVGAVMEVKAPDADRDGWRGKGAMGTEAKKELVERFGGGDPVFKAVVEGVEEWSFFPVWVLPNGGTYWRGRTVLVGDAAHAGPPGGEGAALAMEDAVVLGRLVGKAEEEGAAVEAVFRRYDELRRERVTENYTRASARWEGAKNRSWLFQKTMELFMWAFLMVWWNKREWGFEYDAANVELGGKL</sequence>
<gene>
    <name evidence="7" type="ORF">VE01_04119</name>
</gene>
<feature type="domain" description="FAD-binding" evidence="6">
    <location>
        <begin position="7"/>
        <end position="358"/>
    </location>
</feature>
<comment type="similarity">
    <text evidence="1">Belongs to the paxM FAD-dependent monooxygenase family.</text>
</comment>
<dbReference type="PRINTS" id="PR00420">
    <property type="entry name" value="RNGMNOXGNASE"/>
</dbReference>
<dbReference type="RefSeq" id="XP_018130465.2">
    <property type="nucleotide sequence ID" value="XM_018273596.2"/>
</dbReference>
<evidence type="ECO:0000256" key="2">
    <source>
        <dbReference type="ARBA" id="ARBA00022630"/>
    </source>
</evidence>
<evidence type="ECO:0000256" key="4">
    <source>
        <dbReference type="ARBA" id="ARBA00023002"/>
    </source>
</evidence>
<evidence type="ECO:0000313" key="8">
    <source>
        <dbReference type="Proteomes" id="UP000091956"/>
    </source>
</evidence>
<dbReference type="PANTHER" id="PTHR13789">
    <property type="entry name" value="MONOOXYGENASE"/>
    <property type="match status" value="1"/>
</dbReference>
<dbReference type="Pfam" id="PF01494">
    <property type="entry name" value="FAD_binding_3"/>
    <property type="match status" value="1"/>
</dbReference>
<reference evidence="8" key="2">
    <citation type="journal article" date="2018" name="Nat. Commun.">
        <title>Extreme sensitivity to ultraviolet light in the fungal pathogen causing white-nose syndrome of bats.</title>
        <authorList>
            <person name="Palmer J.M."/>
            <person name="Drees K.P."/>
            <person name="Foster J.T."/>
            <person name="Lindner D.L."/>
        </authorList>
    </citation>
    <scope>NUCLEOTIDE SEQUENCE [LARGE SCALE GENOMIC DNA]</scope>
    <source>
        <strain evidence="8">UAMH 10579</strain>
    </source>
</reference>
<dbReference type="Proteomes" id="UP000091956">
    <property type="component" value="Unassembled WGS sequence"/>
</dbReference>
<dbReference type="PANTHER" id="PTHR13789:SF309">
    <property type="entry name" value="PUTATIVE (AFU_ORTHOLOGUE AFUA_6G14510)-RELATED"/>
    <property type="match status" value="1"/>
</dbReference>
<evidence type="ECO:0000256" key="5">
    <source>
        <dbReference type="ARBA" id="ARBA00023033"/>
    </source>
</evidence>
<dbReference type="AlphaFoldDB" id="A0A1B8GLM7"/>
<dbReference type="InterPro" id="IPR050493">
    <property type="entry name" value="FAD-dep_Monooxygenase_BioMet"/>
</dbReference>
<keyword evidence="4" id="KW-0560">Oxidoreductase</keyword>
<dbReference type="STRING" id="342668.A0A1B8GLM7"/>
<keyword evidence="2" id="KW-0285">Flavoprotein</keyword>